<accession>A0ABQ7W8B0</accession>
<gene>
    <name evidence="1" type="ORF">KY290_007453</name>
</gene>
<name>A0ABQ7W8B0_SOLTU</name>
<keyword evidence="2" id="KW-1185">Reference proteome</keyword>
<dbReference type="Proteomes" id="UP000826656">
    <property type="component" value="Unassembled WGS sequence"/>
</dbReference>
<proteinExistence type="predicted"/>
<dbReference type="EMBL" id="JAIVGD010000003">
    <property type="protein sequence ID" value="KAH0776042.1"/>
    <property type="molecule type" value="Genomic_DNA"/>
</dbReference>
<evidence type="ECO:0000313" key="2">
    <source>
        <dbReference type="Proteomes" id="UP000826656"/>
    </source>
</evidence>
<reference evidence="1 2" key="1">
    <citation type="journal article" date="2021" name="bioRxiv">
        <title>Chromosome-scale and haplotype-resolved genome assembly of a tetraploid potato cultivar.</title>
        <authorList>
            <person name="Sun H."/>
            <person name="Jiao W.-B."/>
            <person name="Krause K."/>
            <person name="Campoy J.A."/>
            <person name="Goel M."/>
            <person name="Folz-Donahue K."/>
            <person name="Kukat C."/>
            <person name="Huettel B."/>
            <person name="Schneeberger K."/>
        </authorList>
    </citation>
    <scope>NUCLEOTIDE SEQUENCE [LARGE SCALE GENOMIC DNA]</scope>
    <source>
        <strain evidence="1">SolTubOtavaFocal</strain>
        <tissue evidence="1">Leaves</tissue>
    </source>
</reference>
<evidence type="ECO:0000313" key="1">
    <source>
        <dbReference type="EMBL" id="KAH0776042.1"/>
    </source>
</evidence>
<sequence>MEKAIMEVKEKFKSGYEEEEIKRIKDVILEKSIALKAGLEKFESQVDQVFEEVLKGRNKLLQIVGQSW</sequence>
<organism evidence="1 2">
    <name type="scientific">Solanum tuberosum</name>
    <name type="common">Potato</name>
    <dbReference type="NCBI Taxonomy" id="4113"/>
    <lineage>
        <taxon>Eukaryota</taxon>
        <taxon>Viridiplantae</taxon>
        <taxon>Streptophyta</taxon>
        <taxon>Embryophyta</taxon>
        <taxon>Tracheophyta</taxon>
        <taxon>Spermatophyta</taxon>
        <taxon>Magnoliopsida</taxon>
        <taxon>eudicotyledons</taxon>
        <taxon>Gunneridae</taxon>
        <taxon>Pentapetalae</taxon>
        <taxon>asterids</taxon>
        <taxon>lamiids</taxon>
        <taxon>Solanales</taxon>
        <taxon>Solanaceae</taxon>
        <taxon>Solanoideae</taxon>
        <taxon>Solaneae</taxon>
        <taxon>Solanum</taxon>
    </lineage>
</organism>
<protein>
    <submittedName>
        <fullName evidence="1">Uncharacterized protein</fullName>
    </submittedName>
</protein>
<comment type="caution">
    <text evidence="1">The sequence shown here is derived from an EMBL/GenBank/DDBJ whole genome shotgun (WGS) entry which is preliminary data.</text>
</comment>